<evidence type="ECO:0000313" key="2">
    <source>
        <dbReference type="EMBL" id="RCV59331.1"/>
    </source>
</evidence>
<organism evidence="2 3">
    <name type="scientific">Marinitenerispora sediminis</name>
    <dbReference type="NCBI Taxonomy" id="1931232"/>
    <lineage>
        <taxon>Bacteria</taxon>
        <taxon>Bacillati</taxon>
        <taxon>Actinomycetota</taxon>
        <taxon>Actinomycetes</taxon>
        <taxon>Streptosporangiales</taxon>
        <taxon>Nocardiopsidaceae</taxon>
        <taxon>Marinitenerispora</taxon>
    </lineage>
</organism>
<comment type="caution">
    <text evidence="2">The sequence shown here is derived from an EMBL/GenBank/DDBJ whole genome shotgun (WGS) entry which is preliminary data.</text>
</comment>
<reference evidence="2 3" key="1">
    <citation type="submission" date="2018-04" db="EMBL/GenBank/DDBJ databases">
        <title>Novel actinobacteria from marine sediment.</title>
        <authorList>
            <person name="Ng Z.Y."/>
            <person name="Tan G.Y.A."/>
        </authorList>
    </citation>
    <scope>NUCLEOTIDE SEQUENCE [LARGE SCALE GENOMIC DNA]</scope>
    <source>
        <strain evidence="2 3">TPS81</strain>
    </source>
</reference>
<keyword evidence="3" id="KW-1185">Reference proteome</keyword>
<sequence>MTTTSRWSAPCRHWIGAESRWCGATPTRLYIQGPRCQQHTPARLAGHPEPGRTAGRRPAHA</sequence>
<protein>
    <submittedName>
        <fullName evidence="2">Uncharacterized protein</fullName>
    </submittedName>
</protein>
<accession>A0A368T9S4</accession>
<evidence type="ECO:0000256" key="1">
    <source>
        <dbReference type="SAM" id="MobiDB-lite"/>
    </source>
</evidence>
<dbReference type="EMBL" id="QEIN01000063">
    <property type="protein sequence ID" value="RCV59331.1"/>
    <property type="molecule type" value="Genomic_DNA"/>
</dbReference>
<dbReference type="AlphaFoldDB" id="A0A368T9S4"/>
<proteinExistence type="predicted"/>
<dbReference type="Proteomes" id="UP000253318">
    <property type="component" value="Unassembled WGS sequence"/>
</dbReference>
<gene>
    <name evidence="2" type="ORF">DEF24_10185</name>
</gene>
<name>A0A368T9S4_9ACTN</name>
<evidence type="ECO:0000313" key="3">
    <source>
        <dbReference type="Proteomes" id="UP000253318"/>
    </source>
</evidence>
<feature type="region of interest" description="Disordered" evidence="1">
    <location>
        <begin position="37"/>
        <end position="61"/>
    </location>
</feature>
<dbReference type="OrthoDB" id="3432473at2"/>